<evidence type="ECO:0000313" key="3">
    <source>
        <dbReference type="EMBL" id="GHA01447.1"/>
    </source>
</evidence>
<dbReference type="Pfam" id="PF07486">
    <property type="entry name" value="Hydrolase_2"/>
    <property type="match status" value="1"/>
</dbReference>
<keyword evidence="1" id="KW-0472">Membrane</keyword>
<dbReference type="GO" id="GO:0016787">
    <property type="term" value="F:hydrolase activity"/>
    <property type="evidence" value="ECO:0007669"/>
    <property type="project" value="UniProtKB-KW"/>
</dbReference>
<feature type="domain" description="Cell wall hydrolase SleB" evidence="2">
    <location>
        <begin position="129"/>
        <end position="235"/>
    </location>
</feature>
<dbReference type="Gene3D" id="1.10.10.2520">
    <property type="entry name" value="Cell wall hydrolase SleB, domain 1"/>
    <property type="match status" value="1"/>
</dbReference>
<proteinExistence type="predicted"/>
<comment type="caution">
    <text evidence="3">The sequence shown here is derived from an EMBL/GenBank/DDBJ whole genome shotgun (WGS) entry which is preliminary data.</text>
</comment>
<keyword evidence="4" id="KW-1185">Reference proteome</keyword>
<organism evidence="3 4">
    <name type="scientific">Novosphingobium arvoryzae</name>
    <dbReference type="NCBI Taxonomy" id="1256514"/>
    <lineage>
        <taxon>Bacteria</taxon>
        <taxon>Pseudomonadati</taxon>
        <taxon>Pseudomonadota</taxon>
        <taxon>Alphaproteobacteria</taxon>
        <taxon>Sphingomonadales</taxon>
        <taxon>Sphingomonadaceae</taxon>
        <taxon>Novosphingobium</taxon>
    </lineage>
</organism>
<keyword evidence="3" id="KW-0378">Hydrolase</keyword>
<dbReference type="InterPro" id="IPR042047">
    <property type="entry name" value="SleB_dom1"/>
</dbReference>
<dbReference type="AlphaFoldDB" id="A0A918RLW3"/>
<evidence type="ECO:0000313" key="4">
    <source>
        <dbReference type="Proteomes" id="UP000634139"/>
    </source>
</evidence>
<protein>
    <submittedName>
        <fullName evidence="3">Cell wall hydrolase</fullName>
    </submittedName>
</protein>
<reference evidence="3" key="1">
    <citation type="journal article" date="2014" name="Int. J. Syst. Evol. Microbiol.">
        <title>Complete genome sequence of Corynebacterium casei LMG S-19264T (=DSM 44701T), isolated from a smear-ripened cheese.</title>
        <authorList>
            <consortium name="US DOE Joint Genome Institute (JGI-PGF)"/>
            <person name="Walter F."/>
            <person name="Albersmeier A."/>
            <person name="Kalinowski J."/>
            <person name="Ruckert C."/>
        </authorList>
    </citation>
    <scope>NUCLEOTIDE SEQUENCE</scope>
    <source>
        <strain evidence="3">KCTC 32422</strain>
    </source>
</reference>
<keyword evidence="1" id="KW-1133">Transmembrane helix</keyword>
<dbReference type="RefSeq" id="WP_229822330.1">
    <property type="nucleotide sequence ID" value="NZ_BMZD01000005.1"/>
</dbReference>
<keyword evidence="1" id="KW-0812">Transmembrane</keyword>
<dbReference type="Proteomes" id="UP000634139">
    <property type="component" value="Unassembled WGS sequence"/>
</dbReference>
<name>A0A918RLW3_9SPHN</name>
<dbReference type="EMBL" id="BMZD01000005">
    <property type="protein sequence ID" value="GHA01447.1"/>
    <property type="molecule type" value="Genomic_DNA"/>
</dbReference>
<accession>A0A918RLW3</accession>
<reference evidence="3" key="2">
    <citation type="submission" date="2020-09" db="EMBL/GenBank/DDBJ databases">
        <authorList>
            <person name="Sun Q."/>
            <person name="Kim S."/>
        </authorList>
    </citation>
    <scope>NUCLEOTIDE SEQUENCE</scope>
    <source>
        <strain evidence="3">KCTC 32422</strain>
    </source>
</reference>
<feature type="transmembrane region" description="Helical" evidence="1">
    <location>
        <begin position="17"/>
        <end position="36"/>
    </location>
</feature>
<gene>
    <name evidence="3" type="ORF">GCM10011617_22740</name>
</gene>
<evidence type="ECO:0000256" key="1">
    <source>
        <dbReference type="SAM" id="Phobius"/>
    </source>
</evidence>
<sequence>MTSGPHFPHLRQNLRHFWPAALGAAPVLAAIVACLLSGMEPRNLDAITLAQTRAAADLAELPGRAGDAPLLNRAPLLPMDEARARNAAVPFYAGRIEPAARFRFTGSPVDLSRAVECLALAAMAEAGPSDPGQRAVIQVVLNRVRHPAFAKTVCGVVFEGAERRTGCQFTFTCDGSLERRYSDPAWIAARARAVEALNGAVYAPVGNATHYHTDWVFPWWSPKLVKLARVETHLFLRWPGYWGSKAAGNLPYRGGEPDIRPLLAGPDPLATDAALPPPDLPADTPAVTGGQVQMRDASGRANFVVIDAASSAEDAAAIARKLCKPDATCRVLGWGTRADVPVAFPLPPSARASLQFSFTRDPSGREIALYDCERFPGLPRESCIPKAR</sequence>
<evidence type="ECO:0000259" key="2">
    <source>
        <dbReference type="Pfam" id="PF07486"/>
    </source>
</evidence>
<dbReference type="InterPro" id="IPR011105">
    <property type="entry name" value="Cell_wall_hydrolase_SleB"/>
</dbReference>